<dbReference type="AlphaFoldDB" id="A0A2A4GFD6"/>
<dbReference type="GO" id="GO:0033389">
    <property type="term" value="P:putrescine biosynthetic process from arginine, via agmatine"/>
    <property type="evidence" value="ECO:0007669"/>
    <property type="project" value="TreeGrafter"/>
</dbReference>
<feature type="binding site" evidence="4">
    <location>
        <position position="85"/>
    </location>
    <ligand>
        <name>Mn(2+)</name>
        <dbReference type="ChEBI" id="CHEBI:29035"/>
        <label>1</label>
    </ligand>
</feature>
<evidence type="ECO:0000256" key="5">
    <source>
        <dbReference type="RuleBase" id="RU003684"/>
    </source>
</evidence>
<evidence type="ECO:0000313" key="6">
    <source>
        <dbReference type="EMBL" id="PCE66688.1"/>
    </source>
</evidence>
<organism evidence="6 7">
    <name type="scientific">Sediminicola luteus</name>
    <dbReference type="NCBI Taxonomy" id="319238"/>
    <lineage>
        <taxon>Bacteria</taxon>
        <taxon>Pseudomonadati</taxon>
        <taxon>Bacteroidota</taxon>
        <taxon>Flavobacteriia</taxon>
        <taxon>Flavobacteriales</taxon>
        <taxon>Flavobacteriaceae</taxon>
        <taxon>Sediminicola</taxon>
    </lineage>
</organism>
<dbReference type="Pfam" id="PF00491">
    <property type="entry name" value="Arginase"/>
    <property type="match status" value="1"/>
</dbReference>
<evidence type="ECO:0000256" key="2">
    <source>
        <dbReference type="ARBA" id="ARBA00022723"/>
    </source>
</evidence>
<dbReference type="PANTHER" id="PTHR11358">
    <property type="entry name" value="ARGINASE/AGMATINASE"/>
    <property type="match status" value="1"/>
</dbReference>
<feature type="binding site" evidence="4">
    <location>
        <position position="186"/>
    </location>
    <ligand>
        <name>Mn(2+)</name>
        <dbReference type="ChEBI" id="CHEBI:29035"/>
        <label>1</label>
    </ligand>
</feature>
<dbReference type="PROSITE" id="PS01053">
    <property type="entry name" value="ARGINASE_1"/>
    <property type="match status" value="1"/>
</dbReference>
<dbReference type="InterPro" id="IPR023696">
    <property type="entry name" value="Ureohydrolase_dom_sf"/>
</dbReference>
<dbReference type="GO" id="GO:0046872">
    <property type="term" value="F:metal ion binding"/>
    <property type="evidence" value="ECO:0007669"/>
    <property type="project" value="UniProtKB-KW"/>
</dbReference>
<dbReference type="RefSeq" id="WP_097442209.1">
    <property type="nucleotide sequence ID" value="NZ_NBWU01000001.1"/>
</dbReference>
<evidence type="ECO:0000256" key="4">
    <source>
        <dbReference type="PIRSR" id="PIRSR036979-1"/>
    </source>
</evidence>
<keyword evidence="3 5" id="KW-0378">Hydrolase</keyword>
<dbReference type="EMBL" id="NBWU01000001">
    <property type="protein sequence ID" value="PCE66688.1"/>
    <property type="molecule type" value="Genomic_DNA"/>
</dbReference>
<dbReference type="SUPFAM" id="SSF52768">
    <property type="entry name" value="Arginase/deacetylase"/>
    <property type="match status" value="1"/>
</dbReference>
<dbReference type="NCBIfam" id="TIGR01230">
    <property type="entry name" value="agmatinase"/>
    <property type="match status" value="1"/>
</dbReference>
<dbReference type="InterPro" id="IPR020855">
    <property type="entry name" value="Ureohydrolase_Mn_BS"/>
</dbReference>
<dbReference type="Gene3D" id="3.40.800.10">
    <property type="entry name" value="Ureohydrolase domain"/>
    <property type="match status" value="1"/>
</dbReference>
<comment type="similarity">
    <text evidence="1">Belongs to the arginase family. Agmatinase subfamily.</text>
</comment>
<dbReference type="PANTHER" id="PTHR11358:SF26">
    <property type="entry name" value="GUANIDINO ACID HYDROLASE, MITOCHONDRIAL"/>
    <property type="match status" value="1"/>
</dbReference>
<dbReference type="InterPro" id="IPR005925">
    <property type="entry name" value="Agmatinase-rel"/>
</dbReference>
<keyword evidence="7" id="KW-1185">Reference proteome</keyword>
<feature type="binding site" evidence="4">
    <location>
        <position position="108"/>
    </location>
    <ligand>
        <name>Mn(2+)</name>
        <dbReference type="ChEBI" id="CHEBI:29035"/>
        <label>1</label>
    </ligand>
</feature>
<feature type="binding site" evidence="4">
    <location>
        <position position="188"/>
    </location>
    <ligand>
        <name>Mn(2+)</name>
        <dbReference type="ChEBI" id="CHEBI:29035"/>
        <label>1</label>
    </ligand>
</feature>
<gene>
    <name evidence="6" type="ORF">B7P33_05195</name>
</gene>
<dbReference type="CDD" id="cd11593">
    <property type="entry name" value="Agmatinase-like_2"/>
    <property type="match status" value="1"/>
</dbReference>
<dbReference type="OrthoDB" id="9788689at2"/>
<proteinExistence type="inferred from homology"/>
<dbReference type="Proteomes" id="UP000219559">
    <property type="component" value="Unassembled WGS sequence"/>
</dbReference>
<accession>A0A2A4GFD6</accession>
<sequence>MSIRLQGICFDQKSSYQQGPAKAPALIREALHCGSANSFSETGVDLDKHLTDLGDFTITEYFDIEKISLENADEKKRILTLGGDHSISFPVVKAAQATHGDFDILHIDAHADLYHEFEGDPYSHACPFARIMENGLAKRLVQVGIRTLNDHQREQAQKYGVEVHEMKDWGHFKMPHFERPIYLSVDLDGLDPAFAPGVSHHEPGGLTTREVISIIHRLKMPIIGADIVEYNPDRDNKGQTAHVAAKLLKEIVGKMVLNG</sequence>
<dbReference type="PIRSF" id="PIRSF036979">
    <property type="entry name" value="Arginase"/>
    <property type="match status" value="1"/>
</dbReference>
<evidence type="ECO:0000313" key="7">
    <source>
        <dbReference type="Proteomes" id="UP000219559"/>
    </source>
</evidence>
<evidence type="ECO:0000256" key="1">
    <source>
        <dbReference type="ARBA" id="ARBA00009227"/>
    </source>
</evidence>
<comment type="caution">
    <text evidence="6">The sequence shown here is derived from an EMBL/GenBank/DDBJ whole genome shotgun (WGS) entry which is preliminary data.</text>
</comment>
<evidence type="ECO:0000256" key="3">
    <source>
        <dbReference type="ARBA" id="ARBA00022801"/>
    </source>
</evidence>
<reference evidence="6 7" key="1">
    <citation type="submission" date="2017-04" db="EMBL/GenBank/DDBJ databases">
        <title>A new member of the family Flavobacteriaceae isolated from ascidians.</title>
        <authorList>
            <person name="Chen L."/>
        </authorList>
    </citation>
    <scope>NUCLEOTIDE SEQUENCE [LARGE SCALE GENOMIC DNA]</scope>
    <source>
        <strain evidence="6 7">HQA918</strain>
    </source>
</reference>
<feature type="binding site" evidence="4">
    <location>
        <position position="110"/>
    </location>
    <ligand>
        <name>Mn(2+)</name>
        <dbReference type="ChEBI" id="CHEBI:29035"/>
        <label>1</label>
    </ligand>
</feature>
<comment type="cofactor">
    <cofactor evidence="4">
        <name>Mn(2+)</name>
        <dbReference type="ChEBI" id="CHEBI:29035"/>
    </cofactor>
    <text evidence="4">Binds 2 manganese ions per subunit.</text>
</comment>
<dbReference type="GO" id="GO:0008783">
    <property type="term" value="F:agmatinase activity"/>
    <property type="evidence" value="ECO:0007669"/>
    <property type="project" value="TreeGrafter"/>
</dbReference>
<keyword evidence="2 4" id="KW-0479">Metal-binding</keyword>
<keyword evidence="4" id="KW-0464">Manganese</keyword>
<dbReference type="InterPro" id="IPR006035">
    <property type="entry name" value="Ureohydrolase"/>
</dbReference>
<feature type="binding site" evidence="4">
    <location>
        <position position="112"/>
    </location>
    <ligand>
        <name>Mn(2+)</name>
        <dbReference type="ChEBI" id="CHEBI:29035"/>
        <label>1</label>
    </ligand>
</feature>
<protein>
    <submittedName>
        <fullName evidence="6">Agmatinase</fullName>
    </submittedName>
</protein>
<name>A0A2A4GFD6_9FLAO</name>
<dbReference type="PROSITE" id="PS51409">
    <property type="entry name" value="ARGINASE_2"/>
    <property type="match status" value="1"/>
</dbReference>